<feature type="transmembrane region" description="Helical" evidence="1">
    <location>
        <begin position="119"/>
        <end position="138"/>
    </location>
</feature>
<dbReference type="EMBL" id="JAUJEA010000019">
    <property type="protein sequence ID" value="MDN5205486.1"/>
    <property type="molecule type" value="Genomic_DNA"/>
</dbReference>
<evidence type="ECO:0000313" key="3">
    <source>
        <dbReference type="Proteomes" id="UP001172082"/>
    </source>
</evidence>
<name>A0ABT8KXF3_9BACT</name>
<comment type="caution">
    <text evidence="2">The sequence shown here is derived from an EMBL/GenBank/DDBJ whole genome shotgun (WGS) entry which is preliminary data.</text>
</comment>
<evidence type="ECO:0000256" key="1">
    <source>
        <dbReference type="SAM" id="Phobius"/>
    </source>
</evidence>
<gene>
    <name evidence="2" type="ORF">QQ008_29150</name>
</gene>
<feature type="transmembrane region" description="Helical" evidence="1">
    <location>
        <begin position="27"/>
        <end position="46"/>
    </location>
</feature>
<feature type="transmembrane region" description="Helical" evidence="1">
    <location>
        <begin position="144"/>
        <end position="169"/>
    </location>
</feature>
<sequence length="282" mass="31177">MDTNVKTSITKPVLANGLKFSAAAGKALNLAGSFWFLVAIAGQWIFTYYVMALYGGSTIQGNLEVWGDVLPHGIMEGDPMGNAALAGHLFLAILIMGLGPLQFIPYIRNHARKFHRLNGRMYLLAVVVTSIAGLYMIWTRGTVGGLIMHVGISLDAVLILLFAYLAWRYAVARQIKIHRRWALRLFIVVSGVWFFRVGLMLWILLNKGPVGFDPETFQGPFLSFWTFGQYLVPLAILELYLFTRDKGSAVGRFAMAGALLVLTFAMGIGIFGATMGLWLPRI</sequence>
<dbReference type="Pfam" id="PF10067">
    <property type="entry name" value="DUF2306"/>
    <property type="match status" value="1"/>
</dbReference>
<keyword evidence="3" id="KW-1185">Reference proteome</keyword>
<dbReference type="Proteomes" id="UP001172082">
    <property type="component" value="Unassembled WGS sequence"/>
</dbReference>
<keyword evidence="1" id="KW-0812">Transmembrane</keyword>
<feature type="transmembrane region" description="Helical" evidence="1">
    <location>
        <begin position="254"/>
        <end position="279"/>
    </location>
</feature>
<feature type="transmembrane region" description="Helical" evidence="1">
    <location>
        <begin position="181"/>
        <end position="204"/>
    </location>
</feature>
<feature type="transmembrane region" description="Helical" evidence="1">
    <location>
        <begin position="224"/>
        <end position="242"/>
    </location>
</feature>
<keyword evidence="1" id="KW-1133">Transmembrane helix</keyword>
<proteinExistence type="predicted"/>
<dbReference type="RefSeq" id="WP_346755508.1">
    <property type="nucleotide sequence ID" value="NZ_JAUJEA010000019.1"/>
</dbReference>
<evidence type="ECO:0000313" key="2">
    <source>
        <dbReference type="EMBL" id="MDN5205486.1"/>
    </source>
</evidence>
<keyword evidence="1" id="KW-0472">Membrane</keyword>
<protein>
    <submittedName>
        <fullName evidence="2">DUF2306 domain-containing protein</fullName>
    </submittedName>
</protein>
<feature type="transmembrane region" description="Helical" evidence="1">
    <location>
        <begin position="85"/>
        <end position="107"/>
    </location>
</feature>
<organism evidence="2 3">
    <name type="scientific">Splendidivirga corallicola</name>
    <dbReference type="NCBI Taxonomy" id="3051826"/>
    <lineage>
        <taxon>Bacteria</taxon>
        <taxon>Pseudomonadati</taxon>
        <taxon>Bacteroidota</taxon>
        <taxon>Cytophagia</taxon>
        <taxon>Cytophagales</taxon>
        <taxon>Splendidivirgaceae</taxon>
        <taxon>Splendidivirga</taxon>
    </lineage>
</organism>
<accession>A0ABT8KXF3</accession>
<reference evidence="2" key="1">
    <citation type="submission" date="2023-06" db="EMBL/GenBank/DDBJ databases">
        <title>Genomic of Parafulvivirga corallium.</title>
        <authorList>
            <person name="Wang G."/>
        </authorList>
    </citation>
    <scope>NUCLEOTIDE SEQUENCE</scope>
    <source>
        <strain evidence="2">BMA10</strain>
    </source>
</reference>
<dbReference type="InterPro" id="IPR018750">
    <property type="entry name" value="DUF2306_membrane"/>
</dbReference>